<keyword evidence="3" id="KW-1185">Reference proteome</keyword>
<feature type="region of interest" description="Disordered" evidence="1">
    <location>
        <begin position="26"/>
        <end position="52"/>
    </location>
</feature>
<organism evidence="2 3">
    <name type="scientific">Chrysodeixis includens</name>
    <name type="common">Soybean looper</name>
    <name type="synonym">Pseudoplusia includens</name>
    <dbReference type="NCBI Taxonomy" id="689277"/>
    <lineage>
        <taxon>Eukaryota</taxon>
        <taxon>Metazoa</taxon>
        <taxon>Ecdysozoa</taxon>
        <taxon>Arthropoda</taxon>
        <taxon>Hexapoda</taxon>
        <taxon>Insecta</taxon>
        <taxon>Pterygota</taxon>
        <taxon>Neoptera</taxon>
        <taxon>Endopterygota</taxon>
        <taxon>Lepidoptera</taxon>
        <taxon>Glossata</taxon>
        <taxon>Ditrysia</taxon>
        <taxon>Noctuoidea</taxon>
        <taxon>Noctuidae</taxon>
        <taxon>Plusiinae</taxon>
        <taxon>Chrysodeixis</taxon>
    </lineage>
</organism>
<evidence type="ECO:0000313" key="2">
    <source>
        <dbReference type="EMBL" id="CAD0198937.1"/>
    </source>
</evidence>
<accession>A0A9N8L055</accession>
<reference evidence="2" key="1">
    <citation type="submission" date="2021-12" db="EMBL/GenBank/DDBJ databases">
        <authorList>
            <person name="King R."/>
        </authorList>
    </citation>
    <scope>NUCLEOTIDE SEQUENCE</scope>
</reference>
<feature type="compositionally biased region" description="Basic and acidic residues" evidence="1">
    <location>
        <begin position="35"/>
        <end position="49"/>
    </location>
</feature>
<protein>
    <submittedName>
        <fullName evidence="2">Uncharacterized protein</fullName>
    </submittedName>
</protein>
<evidence type="ECO:0000256" key="1">
    <source>
        <dbReference type="SAM" id="MobiDB-lite"/>
    </source>
</evidence>
<dbReference type="EMBL" id="LR824012">
    <property type="protein sequence ID" value="CAD0198937.1"/>
    <property type="molecule type" value="Genomic_DNA"/>
</dbReference>
<proteinExistence type="predicted"/>
<dbReference type="AlphaFoldDB" id="A0A9N8L055"/>
<sequence length="214" mass="23984">MSSELRKRLASIASVISQNQRSTSLAEPVADLTNTDDHSIRGSGDRINPRTEAPVPNRIIPTLFLFPALIIVTQRKFSWTIRCRVVDRRRVELLPATTTGPSSAAYDQGYGICCRIHQKEKVHPKKTYCEIINDLVVLMRGSGHQMASVTFTDFIGENEMGPDWHRLIYSPYARALKSPRLYPALPASPRTPLLYPRRGELTFPGATPALQDAR</sequence>
<dbReference type="Proteomes" id="UP001154114">
    <property type="component" value="Chromosome 9"/>
</dbReference>
<gene>
    <name evidence="2" type="ORF">CINC_LOCUS13208</name>
</gene>
<name>A0A9N8L055_CHRIL</name>
<evidence type="ECO:0000313" key="3">
    <source>
        <dbReference type="Proteomes" id="UP001154114"/>
    </source>
</evidence>